<accession>A0A0E9QM93</accession>
<reference evidence="1" key="2">
    <citation type="journal article" date="2015" name="Fish Shellfish Immunol.">
        <title>Early steps in the European eel (Anguilla anguilla)-Vibrio vulnificus interaction in the gills: Role of the RtxA13 toxin.</title>
        <authorList>
            <person name="Callol A."/>
            <person name="Pajuelo D."/>
            <person name="Ebbesson L."/>
            <person name="Teles M."/>
            <person name="MacKenzie S."/>
            <person name="Amaro C."/>
        </authorList>
    </citation>
    <scope>NUCLEOTIDE SEQUENCE</scope>
</reference>
<organism evidence="1">
    <name type="scientific">Anguilla anguilla</name>
    <name type="common">European freshwater eel</name>
    <name type="synonym">Muraena anguilla</name>
    <dbReference type="NCBI Taxonomy" id="7936"/>
    <lineage>
        <taxon>Eukaryota</taxon>
        <taxon>Metazoa</taxon>
        <taxon>Chordata</taxon>
        <taxon>Craniata</taxon>
        <taxon>Vertebrata</taxon>
        <taxon>Euteleostomi</taxon>
        <taxon>Actinopterygii</taxon>
        <taxon>Neopterygii</taxon>
        <taxon>Teleostei</taxon>
        <taxon>Anguilliformes</taxon>
        <taxon>Anguillidae</taxon>
        <taxon>Anguilla</taxon>
    </lineage>
</organism>
<sequence>MLHDVSMSDAADILPCSFFFPKILYFGTQNPY</sequence>
<dbReference type="EMBL" id="GBXM01090950">
    <property type="protein sequence ID" value="JAH17627.1"/>
    <property type="molecule type" value="Transcribed_RNA"/>
</dbReference>
<evidence type="ECO:0000313" key="1">
    <source>
        <dbReference type="EMBL" id="JAH17627.1"/>
    </source>
</evidence>
<reference evidence="1" key="1">
    <citation type="submission" date="2014-11" db="EMBL/GenBank/DDBJ databases">
        <authorList>
            <person name="Amaro Gonzalez C."/>
        </authorList>
    </citation>
    <scope>NUCLEOTIDE SEQUENCE</scope>
</reference>
<proteinExistence type="predicted"/>
<protein>
    <submittedName>
        <fullName evidence="1">Uncharacterized protein</fullName>
    </submittedName>
</protein>
<name>A0A0E9QM93_ANGAN</name>
<dbReference type="AlphaFoldDB" id="A0A0E9QM93"/>